<comment type="caution">
    <text evidence="1">The sequence shown here is derived from an EMBL/GenBank/DDBJ whole genome shotgun (WGS) entry which is preliminary data.</text>
</comment>
<evidence type="ECO:0000313" key="2">
    <source>
        <dbReference type="Proteomes" id="UP000279994"/>
    </source>
</evidence>
<gene>
    <name evidence="1" type="ORF">EFL26_02270</name>
</gene>
<dbReference type="EMBL" id="RJSF01000005">
    <property type="protein sequence ID" value="RNM16938.1"/>
    <property type="molecule type" value="Genomic_DNA"/>
</dbReference>
<dbReference type="Proteomes" id="UP000279994">
    <property type="component" value="Unassembled WGS sequence"/>
</dbReference>
<proteinExistence type="predicted"/>
<sequence>MEPVGTTAADLPDPALQALRLAETYVFGTEPGKIPAVLHEAFEASTDDRVRARLGATLARCWAYAGAHARAVPFADAALAHATATGDDVLVADALDAALATHWGPDELSVRTDLARRLDDVTAHLTDVDVRTQAHLWTLTVALEVLDLPAMNRQMRALELLGEESSRAMFFAASRRLTLDLLRGRTDTAAELVAVAGRALETAHLADGPLVVSSMRAYAAVHSGDRATAAELAQLAEDFAVAEGVRELYAEAAWMWLGAGEVERAISLAATFDAGVLAALPRDFSYLPTLQLVLDVALHAADTDLVARVAPLLAPYAGRAVVASGALMFHGVTDDPLSRAAGLLGDHETATRLRADALAAYTRIGATWWRQRLERWVTGEHAVTEDSQAADSRMTLRPGPPGTWLVGHAGTTTAVPARKGMAHLHALLSRPGSGVDAVVLAGGQVAEGDLGPRADTVALDAYRRRLRELDDALDAADLNGDATAAESLVAERAALLAEVSAATGLGGRARHVGGSAERARVTVRKAIAAAIETIKAADPVVGRHLATHVRTGFTCSYEPDADRSLTWEL</sequence>
<accession>A0A3N0GXR6</accession>
<protein>
    <submittedName>
        <fullName evidence="1">Uncharacterized protein</fullName>
    </submittedName>
</protein>
<organism evidence="1 2">
    <name type="scientific">Nocardioides pocheonensis</name>
    <dbReference type="NCBI Taxonomy" id="661485"/>
    <lineage>
        <taxon>Bacteria</taxon>
        <taxon>Bacillati</taxon>
        <taxon>Actinomycetota</taxon>
        <taxon>Actinomycetes</taxon>
        <taxon>Propionibacteriales</taxon>
        <taxon>Nocardioidaceae</taxon>
        <taxon>Nocardioides</taxon>
    </lineage>
</organism>
<reference evidence="1 2" key="1">
    <citation type="submission" date="2018-11" db="EMBL/GenBank/DDBJ databases">
        <authorList>
            <person name="Li F."/>
        </authorList>
    </citation>
    <scope>NUCLEOTIDE SEQUENCE [LARGE SCALE GENOMIC DNA]</scope>
    <source>
        <strain evidence="1 2">Gsoil 818</strain>
    </source>
</reference>
<evidence type="ECO:0000313" key="1">
    <source>
        <dbReference type="EMBL" id="RNM16938.1"/>
    </source>
</evidence>
<dbReference type="AlphaFoldDB" id="A0A3N0GXR6"/>
<name>A0A3N0GXR6_9ACTN</name>
<keyword evidence="2" id="KW-1185">Reference proteome</keyword>